<proteinExistence type="predicted"/>
<dbReference type="Ensembl" id="ENSPRET00000022600.1">
    <property type="protein sequence ID" value="ENSPREP00000022367.1"/>
    <property type="gene ID" value="ENSPREG00000015102.1"/>
</dbReference>
<evidence type="ECO:0000313" key="2">
    <source>
        <dbReference type="Proteomes" id="UP000242638"/>
    </source>
</evidence>
<evidence type="ECO:0000313" key="1">
    <source>
        <dbReference type="Ensembl" id="ENSPREP00000022367.1"/>
    </source>
</evidence>
<protein>
    <submittedName>
        <fullName evidence="1">Uncharacterized protein</fullName>
    </submittedName>
</protein>
<name>A0A3P9PKG4_POERE</name>
<reference evidence="2" key="1">
    <citation type="submission" date="2013-11" db="EMBL/GenBank/DDBJ databases">
        <title>The genomic landscape of the Guanapo guppy.</title>
        <authorList>
            <person name="Kuenstner A."/>
            <person name="Dreyer C."/>
        </authorList>
    </citation>
    <scope>NUCLEOTIDE SEQUENCE</scope>
    <source>
        <strain evidence="2">Guanapo</strain>
    </source>
</reference>
<sequence length="101" mass="11758">RLQTNTLSESMAICSTSAMNKYMTDIVTGPVPFRWVMTIRFELPIRSTGWLSPGSKINGEKIKEGQLFIYLRSTIFTLFLSNHHIDIWLCFHHVVDFDRLH</sequence>
<organism evidence="1 2">
    <name type="scientific">Poecilia reticulata</name>
    <name type="common">Guppy</name>
    <name type="synonym">Acanthophacelus reticulatus</name>
    <dbReference type="NCBI Taxonomy" id="8081"/>
    <lineage>
        <taxon>Eukaryota</taxon>
        <taxon>Metazoa</taxon>
        <taxon>Chordata</taxon>
        <taxon>Craniata</taxon>
        <taxon>Vertebrata</taxon>
        <taxon>Euteleostomi</taxon>
        <taxon>Actinopterygii</taxon>
        <taxon>Neopterygii</taxon>
        <taxon>Teleostei</taxon>
        <taxon>Neoteleostei</taxon>
        <taxon>Acanthomorphata</taxon>
        <taxon>Ovalentaria</taxon>
        <taxon>Atherinomorphae</taxon>
        <taxon>Cyprinodontiformes</taxon>
        <taxon>Poeciliidae</taxon>
        <taxon>Poeciliinae</taxon>
        <taxon>Poecilia</taxon>
    </lineage>
</organism>
<reference evidence="1" key="3">
    <citation type="submission" date="2025-09" db="UniProtKB">
        <authorList>
            <consortium name="Ensembl"/>
        </authorList>
    </citation>
    <scope>IDENTIFICATION</scope>
    <source>
        <strain evidence="1">Guanapo</strain>
    </source>
</reference>
<dbReference type="Proteomes" id="UP000242638">
    <property type="component" value="Unassembled WGS sequence"/>
</dbReference>
<dbReference type="AlphaFoldDB" id="A0A3P9PKG4"/>
<accession>A0A3P9PKG4</accession>
<keyword evidence="2" id="KW-1185">Reference proteome</keyword>
<reference evidence="1" key="2">
    <citation type="submission" date="2025-08" db="UniProtKB">
        <authorList>
            <consortium name="Ensembl"/>
        </authorList>
    </citation>
    <scope>IDENTIFICATION</scope>
    <source>
        <strain evidence="1">Guanapo</strain>
    </source>
</reference>